<dbReference type="GO" id="GO:0019346">
    <property type="term" value="P:transsulfuration"/>
    <property type="evidence" value="ECO:0007669"/>
    <property type="project" value="InterPro"/>
</dbReference>
<comment type="caution">
    <text evidence="6">The sequence shown here is derived from an EMBL/GenBank/DDBJ whole genome shotgun (WGS) entry which is preliminary data.</text>
</comment>
<reference evidence="6 7" key="1">
    <citation type="submission" date="2017-12" db="EMBL/GenBank/DDBJ databases">
        <title>Genomic Encyclopedia of Type Strains, Phase III (KMG-III): the genomes of soil and plant-associated and newly described type strains.</title>
        <authorList>
            <person name="Whitman W."/>
        </authorList>
    </citation>
    <scope>NUCLEOTIDE SEQUENCE [LARGE SCALE GENOMIC DNA]</scope>
    <source>
        <strain evidence="6 7">LP43</strain>
    </source>
</reference>
<dbReference type="Proteomes" id="UP000233782">
    <property type="component" value="Unassembled WGS sequence"/>
</dbReference>
<keyword evidence="6" id="KW-0456">Lyase</keyword>
<dbReference type="GO" id="GO:0005737">
    <property type="term" value="C:cytoplasm"/>
    <property type="evidence" value="ECO:0007669"/>
    <property type="project" value="TreeGrafter"/>
</dbReference>
<sequence>MFFKHLSGFCKRRFKGDVFTVSIPVTRSKSGREREQPETGKESTRGGPIRYTMELSYILNELGEDRELYYNSVAPPILQTSNFASKTVDDMRRMLQNEAESYLYTRGNNPTVTMFEKKMAALEGAEHAIAFGSGIAAVSAAVLSQLKAGDHVVCIEKPYGWTNVLMNRFLPRFGVEVTMVDGTDIENYRKAMRPNTKLLYLESPNSFTFEQQDIEAVAALGKAHGCSTVIDNSFASPLNQNPLQMGVDLVVHSCTKYIGGHSDTMGGVICGSRDMINKIFEREFMTLGAILAPHDAWLLLRGLRTLPLRMERVAATTRKVVDWLQQQEKVEKIYYPFLPTNPQFELTKKQLRNNTGQFTIALKTDDMQKIEAFCNSLQHFLMAASWGGHESLIYPAAAYYSNGSHKGKLDFNLVRFYIGLEDADYLIKDIEQALSKV</sequence>
<dbReference type="PANTHER" id="PTHR11808:SF80">
    <property type="entry name" value="CYSTATHIONINE GAMMA-LYASE"/>
    <property type="match status" value="1"/>
</dbReference>
<evidence type="ECO:0000313" key="7">
    <source>
        <dbReference type="Proteomes" id="UP000233782"/>
    </source>
</evidence>
<protein>
    <submittedName>
        <fullName evidence="6">Cystathionine beta-lyase/cystathionine gamma-synthase</fullName>
    </submittedName>
</protein>
<dbReference type="PROSITE" id="PS00868">
    <property type="entry name" value="CYS_MET_METAB_PP"/>
    <property type="match status" value="1"/>
</dbReference>
<feature type="modified residue" description="N6-(pyridoxal phosphate)lysine" evidence="3">
    <location>
        <position position="256"/>
    </location>
</feature>
<dbReference type="InterPro" id="IPR000277">
    <property type="entry name" value="Cys/Met-Metab_PyrdxlP-dep_enz"/>
</dbReference>
<dbReference type="SUPFAM" id="SSF53383">
    <property type="entry name" value="PLP-dependent transferases"/>
    <property type="match status" value="1"/>
</dbReference>
<name>A0A2N3U9E5_9BACT</name>
<evidence type="ECO:0000256" key="4">
    <source>
        <dbReference type="RuleBase" id="RU362118"/>
    </source>
</evidence>
<dbReference type="PANTHER" id="PTHR11808">
    <property type="entry name" value="TRANS-SULFURATION ENZYME FAMILY MEMBER"/>
    <property type="match status" value="1"/>
</dbReference>
<evidence type="ECO:0000256" key="2">
    <source>
        <dbReference type="ARBA" id="ARBA00022898"/>
    </source>
</evidence>
<feature type="region of interest" description="Disordered" evidence="5">
    <location>
        <begin position="27"/>
        <end position="47"/>
    </location>
</feature>
<dbReference type="InterPro" id="IPR054542">
    <property type="entry name" value="Cys_met_metab_PP"/>
</dbReference>
<accession>A0A2N3U9E5</accession>
<comment type="similarity">
    <text evidence="4">Belongs to the trans-sulfuration enzymes family.</text>
</comment>
<evidence type="ECO:0000256" key="1">
    <source>
        <dbReference type="ARBA" id="ARBA00001933"/>
    </source>
</evidence>
<evidence type="ECO:0000256" key="3">
    <source>
        <dbReference type="PIRSR" id="PIRSR001434-2"/>
    </source>
</evidence>
<dbReference type="InterPro" id="IPR015421">
    <property type="entry name" value="PyrdxlP-dep_Trfase_major"/>
</dbReference>
<dbReference type="CDD" id="cd00614">
    <property type="entry name" value="CGS_like"/>
    <property type="match status" value="1"/>
</dbReference>
<proteinExistence type="inferred from homology"/>
<keyword evidence="7" id="KW-1185">Reference proteome</keyword>
<dbReference type="AlphaFoldDB" id="A0A2N3U9E5"/>
<dbReference type="GO" id="GO:0016846">
    <property type="term" value="F:carbon-sulfur lyase activity"/>
    <property type="evidence" value="ECO:0007669"/>
    <property type="project" value="TreeGrafter"/>
</dbReference>
<dbReference type="InterPro" id="IPR015424">
    <property type="entry name" value="PyrdxlP-dep_Trfase"/>
</dbReference>
<feature type="compositionally biased region" description="Basic and acidic residues" evidence="5">
    <location>
        <begin position="30"/>
        <end position="44"/>
    </location>
</feature>
<dbReference type="PIRSF" id="PIRSF001434">
    <property type="entry name" value="CGS"/>
    <property type="match status" value="1"/>
</dbReference>
<dbReference type="Gene3D" id="3.90.1150.10">
    <property type="entry name" value="Aspartate Aminotransferase, domain 1"/>
    <property type="match status" value="1"/>
</dbReference>
<dbReference type="FunFam" id="3.40.640.10:FF:000046">
    <property type="entry name" value="Cystathionine gamma-lyase"/>
    <property type="match status" value="1"/>
</dbReference>
<comment type="cofactor">
    <cofactor evidence="1 4">
        <name>pyridoxal 5'-phosphate</name>
        <dbReference type="ChEBI" id="CHEBI:597326"/>
    </cofactor>
</comment>
<dbReference type="GO" id="GO:0030170">
    <property type="term" value="F:pyridoxal phosphate binding"/>
    <property type="evidence" value="ECO:0007669"/>
    <property type="project" value="InterPro"/>
</dbReference>
<evidence type="ECO:0000256" key="5">
    <source>
        <dbReference type="SAM" id="MobiDB-lite"/>
    </source>
</evidence>
<gene>
    <name evidence="6" type="ORF">BD749_3192</name>
</gene>
<keyword evidence="2 3" id="KW-0663">Pyridoxal phosphate</keyword>
<organism evidence="6 7">
    <name type="scientific">Pontibacter ramchanderi</name>
    <dbReference type="NCBI Taxonomy" id="1179743"/>
    <lineage>
        <taxon>Bacteria</taxon>
        <taxon>Pseudomonadati</taxon>
        <taxon>Bacteroidota</taxon>
        <taxon>Cytophagia</taxon>
        <taxon>Cytophagales</taxon>
        <taxon>Hymenobacteraceae</taxon>
        <taxon>Pontibacter</taxon>
    </lineage>
</organism>
<dbReference type="EMBL" id="PJMU01000003">
    <property type="protein sequence ID" value="PKV63351.1"/>
    <property type="molecule type" value="Genomic_DNA"/>
</dbReference>
<dbReference type="Gene3D" id="3.40.640.10">
    <property type="entry name" value="Type I PLP-dependent aspartate aminotransferase-like (Major domain)"/>
    <property type="match status" value="1"/>
</dbReference>
<dbReference type="Pfam" id="PF01053">
    <property type="entry name" value="Cys_Met_Meta_PP"/>
    <property type="match status" value="1"/>
</dbReference>
<dbReference type="InterPro" id="IPR015422">
    <property type="entry name" value="PyrdxlP-dep_Trfase_small"/>
</dbReference>
<evidence type="ECO:0000313" key="6">
    <source>
        <dbReference type="EMBL" id="PKV63351.1"/>
    </source>
</evidence>